<dbReference type="RefSeq" id="WP_116651315.1">
    <property type="nucleotide sequence ID" value="NZ_QUZK01000042.1"/>
</dbReference>
<dbReference type="AlphaFoldDB" id="A0A3E1K6S8"/>
<dbReference type="OrthoDB" id="9794178at2"/>
<evidence type="ECO:0000256" key="1">
    <source>
        <dbReference type="ARBA" id="ARBA00022723"/>
    </source>
</evidence>
<dbReference type="EMBL" id="QUZK01000042">
    <property type="protein sequence ID" value="RFF29730.1"/>
    <property type="molecule type" value="Genomic_DNA"/>
</dbReference>
<dbReference type="Pfam" id="PF06155">
    <property type="entry name" value="GBBH-like_N"/>
    <property type="match status" value="1"/>
</dbReference>
<evidence type="ECO:0000313" key="4">
    <source>
        <dbReference type="EMBL" id="RFF29730.1"/>
    </source>
</evidence>
<evidence type="ECO:0000256" key="2">
    <source>
        <dbReference type="ARBA" id="ARBA00023004"/>
    </source>
</evidence>
<comment type="caution">
    <text evidence="4">The sequence shown here is derived from an EMBL/GenBank/DDBJ whole genome shotgun (WGS) entry which is preliminary data.</text>
</comment>
<evidence type="ECO:0000259" key="3">
    <source>
        <dbReference type="Pfam" id="PF06155"/>
    </source>
</evidence>
<dbReference type="PANTHER" id="PTHR35303">
    <property type="entry name" value="OS02G0197800 PROTEIN"/>
    <property type="match status" value="1"/>
</dbReference>
<name>A0A3E1K6S8_9GAMM</name>
<dbReference type="Gene3D" id="3.30.2020.30">
    <property type="match status" value="1"/>
</dbReference>
<sequence length="116" mass="13193">MSGVEALELHYERSRRTLIVSFDDGERFELPAEYLRTHSPSAEVRGHGYSEPKLMTGKENVDITAIEPVGSYAVQITFDDGHDSGIYSWAFLYDLGSRMESNVARYRQRLKEAGME</sequence>
<dbReference type="InterPro" id="IPR038492">
    <property type="entry name" value="GBBH-like_N_sf"/>
</dbReference>
<evidence type="ECO:0000313" key="5">
    <source>
        <dbReference type="Proteomes" id="UP000260351"/>
    </source>
</evidence>
<keyword evidence="1" id="KW-0479">Metal-binding</keyword>
<protein>
    <submittedName>
        <fullName evidence="4">DUF971 domain-containing protein</fullName>
    </submittedName>
</protein>
<keyword evidence="2" id="KW-0408">Iron</keyword>
<reference evidence="4 5" key="1">
    <citation type="submission" date="2018-08" db="EMBL/GenBank/DDBJ databases">
        <title>Wenzhouxiangella salilacus sp. nov., a novel bacterium isolated from a saline lake in Xinjiang Province, China.</title>
        <authorList>
            <person name="Han S."/>
        </authorList>
    </citation>
    <scope>NUCLEOTIDE SEQUENCE [LARGE SCALE GENOMIC DNA]</scope>
    <source>
        <strain evidence="4 5">XDB06</strain>
    </source>
</reference>
<dbReference type="Proteomes" id="UP000260351">
    <property type="component" value="Unassembled WGS sequence"/>
</dbReference>
<organism evidence="4 5">
    <name type="scientific">Wenzhouxiangella sediminis</name>
    <dbReference type="NCBI Taxonomy" id="1792836"/>
    <lineage>
        <taxon>Bacteria</taxon>
        <taxon>Pseudomonadati</taxon>
        <taxon>Pseudomonadota</taxon>
        <taxon>Gammaproteobacteria</taxon>
        <taxon>Chromatiales</taxon>
        <taxon>Wenzhouxiangellaceae</taxon>
        <taxon>Wenzhouxiangella</taxon>
    </lineage>
</organism>
<proteinExistence type="predicted"/>
<dbReference type="GO" id="GO:0046872">
    <property type="term" value="F:metal ion binding"/>
    <property type="evidence" value="ECO:0007669"/>
    <property type="project" value="UniProtKB-KW"/>
</dbReference>
<feature type="domain" description="Gamma-butyrobetaine hydroxylase-like N-terminal" evidence="3">
    <location>
        <begin position="11"/>
        <end position="93"/>
    </location>
</feature>
<keyword evidence="5" id="KW-1185">Reference proteome</keyword>
<dbReference type="PANTHER" id="PTHR35303:SF5">
    <property type="entry name" value="OS02G0197800 PROTEIN"/>
    <property type="match status" value="1"/>
</dbReference>
<gene>
    <name evidence="4" type="ORF">DZC52_11675</name>
</gene>
<dbReference type="InterPro" id="IPR010376">
    <property type="entry name" value="GBBH-like_N"/>
</dbReference>
<accession>A0A3E1K6S8</accession>